<dbReference type="EMBL" id="JAWHQM010000023">
    <property type="protein sequence ID" value="KAK5632257.1"/>
    <property type="molecule type" value="Genomic_DNA"/>
</dbReference>
<protein>
    <submittedName>
        <fullName evidence="1">Uncharacterized protein</fullName>
    </submittedName>
</protein>
<comment type="caution">
    <text evidence="1">The sequence shown here is derived from an EMBL/GenBank/DDBJ whole genome shotgun (WGS) entry which is preliminary data.</text>
</comment>
<evidence type="ECO:0000313" key="1">
    <source>
        <dbReference type="EMBL" id="KAK5632257.1"/>
    </source>
</evidence>
<proteinExistence type="predicted"/>
<reference evidence="1 2" key="1">
    <citation type="submission" date="2023-10" db="EMBL/GenBank/DDBJ databases">
        <title>Draft genome sequence of Xylaria bambusicola isolate GMP-LS, the root and basal stem rot pathogen of sugarcane in Indonesia.</title>
        <authorList>
            <person name="Selvaraj P."/>
            <person name="Muralishankar V."/>
            <person name="Muruganantham S."/>
            <person name="Sp S."/>
            <person name="Haryani S."/>
            <person name="Lau K.J.X."/>
            <person name="Naqvi N.I."/>
        </authorList>
    </citation>
    <scope>NUCLEOTIDE SEQUENCE [LARGE SCALE GENOMIC DNA]</scope>
    <source>
        <strain evidence="1">GMP-LS</strain>
    </source>
</reference>
<gene>
    <name evidence="1" type="ORF">RRF57_007971</name>
</gene>
<organism evidence="1 2">
    <name type="scientific">Xylaria bambusicola</name>
    <dbReference type="NCBI Taxonomy" id="326684"/>
    <lineage>
        <taxon>Eukaryota</taxon>
        <taxon>Fungi</taxon>
        <taxon>Dikarya</taxon>
        <taxon>Ascomycota</taxon>
        <taxon>Pezizomycotina</taxon>
        <taxon>Sordariomycetes</taxon>
        <taxon>Xylariomycetidae</taxon>
        <taxon>Xylariales</taxon>
        <taxon>Xylariaceae</taxon>
        <taxon>Xylaria</taxon>
    </lineage>
</organism>
<dbReference type="Proteomes" id="UP001305414">
    <property type="component" value="Unassembled WGS sequence"/>
</dbReference>
<evidence type="ECO:0000313" key="2">
    <source>
        <dbReference type="Proteomes" id="UP001305414"/>
    </source>
</evidence>
<accession>A0AAN7Z7W4</accession>
<keyword evidence="2" id="KW-1185">Reference proteome</keyword>
<name>A0AAN7Z7W4_9PEZI</name>
<dbReference type="AlphaFoldDB" id="A0AAN7Z7W4"/>
<sequence length="165" mass="18616">MLLNKSENSKMLNSSLGALVLSTEDNRRMNGHHSDLSLSYHRKIPSSLLPNKEMNHDEDFEVEERPCQVAAETNGYCSTFSHGNFDATSPSFTADPMPDSPMLATTTVGETILNHQLLAWSARDENALKRVHQQYTKFYNSQIRGSVPHSSQLAYTLVKRRSRMT</sequence>